<feature type="compositionally biased region" description="Low complexity" evidence="1">
    <location>
        <begin position="458"/>
        <end position="468"/>
    </location>
</feature>
<feature type="compositionally biased region" description="Low complexity" evidence="1">
    <location>
        <begin position="114"/>
        <end position="124"/>
    </location>
</feature>
<dbReference type="KEGG" id="lpan:LPMP_180490"/>
<reference evidence="2 3" key="1">
    <citation type="journal article" date="2015" name="Sci. Rep.">
        <title>The genome of Leishmania panamensis: insights into genomics of the L. (Viannia) subgenus.</title>
        <authorList>
            <person name="Llanes A."/>
            <person name="Restrepo C.M."/>
            <person name="Vecchio G.D."/>
            <person name="Anguizola F.J."/>
            <person name="Lleonart R."/>
        </authorList>
    </citation>
    <scope>NUCLEOTIDE SEQUENCE [LARGE SCALE GENOMIC DNA]</scope>
    <source>
        <strain evidence="2 3">MHOM/PA/94/PSC-1</strain>
    </source>
</reference>
<dbReference type="EMBL" id="CP009387">
    <property type="protein sequence ID" value="AIN97230.1"/>
    <property type="molecule type" value="Genomic_DNA"/>
</dbReference>
<protein>
    <submittedName>
        <fullName evidence="2">Uncharacterized protein</fullName>
    </submittedName>
</protein>
<proteinExistence type="predicted"/>
<feature type="compositionally biased region" description="Basic and acidic residues" evidence="1">
    <location>
        <begin position="132"/>
        <end position="146"/>
    </location>
</feature>
<name>A0A088RN37_LEIPA</name>
<dbReference type="OrthoDB" id="267414at2759"/>
<gene>
    <name evidence="2" type="ORF">LPMP_180490</name>
</gene>
<dbReference type="AlphaFoldDB" id="A0A088RN37"/>
<feature type="region of interest" description="Disordered" evidence="1">
    <location>
        <begin position="456"/>
        <end position="478"/>
    </location>
</feature>
<sequence length="565" mass="61803">MQAYIDSICSRKPPSTALPVRPTKNALLLQSHREAKRRQRDQAQADGTSASLRHSYPQPRAAAAKWPLKKAPPLGPPPRPLARRPPSPAAHDELTRTPAASFVAAASPWHPLFTSPSPSPSTSPQRQQKGRHTSEADDTAGTRETHWPTLSQLVETDKSTSVAVAAHSNRRLYNENVMNGEDERREVDAMHSSATVRSGGAAVSPARPWRSVWALWKPPSHEGHLDVVQSGAASPYPTTSRPQYPLSSSCVPLATHPRSEVELLHNLRLPAVRPSMTTGTPSGSTIVAISGQSPTSLPRVVDVSEAPQWRHPVLAPQQQQQQLAGVDKSRVGYYVNANCPVDVDGIATTERRPASPPSRPSLPSLFSSGFFDRGPEAAMRRRAERHSKVAHRAENLRAQSSSTVQSAASSFTKQLQPARQPRPGADHRCRDVDNYSLRDLQDGLYTRLQRRLHNLATSSSDSASPMDSKATARSTSSTPLLTDMDAAVRLWRDTRLAFRQQVKHRSCIHNVQRSATRKGQLPSVQEDEEDVVMNGVVRRILAERAASRAYLFAGAAAANREESTP</sequence>
<dbReference type="VEuPathDB" id="TriTrypDB:LPMP_180490"/>
<accession>A0A088RN37</accession>
<dbReference type="VEuPathDB" id="TriTrypDB:LPAL13_000039400"/>
<feature type="region of interest" description="Disordered" evidence="1">
    <location>
        <begin position="1"/>
        <end position="93"/>
    </location>
</feature>
<dbReference type="GeneID" id="22573939"/>
<dbReference type="Proteomes" id="UP000063063">
    <property type="component" value="Chromosome 18"/>
</dbReference>
<feature type="compositionally biased region" description="Low complexity" evidence="1">
    <location>
        <begin position="59"/>
        <end position="72"/>
    </location>
</feature>
<feature type="region of interest" description="Disordered" evidence="1">
    <location>
        <begin position="347"/>
        <end position="430"/>
    </location>
</feature>
<dbReference type="eggNOG" id="ENOG502SIAV">
    <property type="taxonomic scope" value="Eukaryota"/>
</dbReference>
<feature type="compositionally biased region" description="Pro residues" evidence="1">
    <location>
        <begin position="73"/>
        <end position="88"/>
    </location>
</feature>
<keyword evidence="3" id="KW-1185">Reference proteome</keyword>
<evidence type="ECO:0000313" key="2">
    <source>
        <dbReference type="EMBL" id="AIN97230.1"/>
    </source>
</evidence>
<evidence type="ECO:0000256" key="1">
    <source>
        <dbReference type="SAM" id="MobiDB-lite"/>
    </source>
</evidence>
<feature type="compositionally biased region" description="Low complexity" evidence="1">
    <location>
        <begin position="398"/>
        <end position="410"/>
    </location>
</feature>
<evidence type="ECO:0000313" key="3">
    <source>
        <dbReference type="Proteomes" id="UP000063063"/>
    </source>
</evidence>
<feature type="region of interest" description="Disordered" evidence="1">
    <location>
        <begin position="109"/>
        <end position="150"/>
    </location>
</feature>
<dbReference type="RefSeq" id="XP_010697883.1">
    <property type="nucleotide sequence ID" value="XM_010699581.1"/>
</dbReference>
<organism evidence="2 3">
    <name type="scientific">Leishmania panamensis</name>
    <dbReference type="NCBI Taxonomy" id="5679"/>
    <lineage>
        <taxon>Eukaryota</taxon>
        <taxon>Discoba</taxon>
        <taxon>Euglenozoa</taxon>
        <taxon>Kinetoplastea</taxon>
        <taxon>Metakinetoplastina</taxon>
        <taxon>Trypanosomatida</taxon>
        <taxon>Trypanosomatidae</taxon>
        <taxon>Leishmaniinae</taxon>
        <taxon>Leishmania</taxon>
        <taxon>Leishmania guyanensis species complex</taxon>
    </lineage>
</organism>